<dbReference type="VEuPathDB" id="VectorBase:LLONM1_008672"/>
<dbReference type="GO" id="GO:0004674">
    <property type="term" value="F:protein serine/threonine kinase activity"/>
    <property type="evidence" value="ECO:0007669"/>
    <property type="project" value="UniProtKB-KW"/>
</dbReference>
<dbReference type="Pfam" id="PF00498">
    <property type="entry name" value="FHA"/>
    <property type="match status" value="1"/>
</dbReference>
<proteinExistence type="predicted"/>
<keyword evidence="3" id="KW-0547">Nucleotide-binding</keyword>
<sequence>MVKGSNMQDSQACTQTQTQYYSESQNTQQTIVQRVTRNPWGRVIIHKMRPKVPQQHGSTQSTLNEFQSVGILSEHDLCEEEWTCGRLSEAHFTLSKNEMPEGEILKLSKIQFIIRRNLSHPLNPPIIEDKSTNGTFVGLSRVGKGRCRVLRNKDSISILMPKFTLFTFIDLHVNCTLELPPEIAQQYYVGPKLGAGGCGEVTKVFRVRCCTPFAMKIVKKCRFTENFGQSGATANTATRILNEIEILKKLQHPCVIEMHDIVDRPDAVYIFLELMNGGDLCHRITSDPKKYLTEEISRLYFLQTCYAVEYLHRNKITHRDLKPDNILLASNEMVTLVKVTDFGLSKFVQTDSVMKTMCGTPQYVAPEVLKPHTGAYTEKVDIWSLGVLLYTTLCGDFPFVTRNGRRQANLGARFRRLTEAAKTVVYDCLRTEVDKRPAVSKLLTYKWLTHPGTIAQAKQLMHTHAQRTPRRTSRDDTTENVSQFHATVATTPVHQLSDSQFMEPPAKRIRIEYS</sequence>
<accession>A0A1B0GKE3</accession>
<dbReference type="SUPFAM" id="SSF56112">
    <property type="entry name" value="Protein kinase-like (PK-like)"/>
    <property type="match status" value="1"/>
</dbReference>
<feature type="domain" description="FHA" evidence="6">
    <location>
        <begin position="82"/>
        <end position="142"/>
    </location>
</feature>
<evidence type="ECO:0000259" key="6">
    <source>
        <dbReference type="PROSITE" id="PS50006"/>
    </source>
</evidence>
<dbReference type="PROSITE" id="PS50006">
    <property type="entry name" value="FHA_DOMAIN"/>
    <property type="match status" value="1"/>
</dbReference>
<dbReference type="PANTHER" id="PTHR24345">
    <property type="entry name" value="SERINE/THREONINE-PROTEIN KINASE PLK"/>
    <property type="match status" value="1"/>
</dbReference>
<reference evidence="8" key="1">
    <citation type="submission" date="2020-05" db="UniProtKB">
        <authorList>
            <consortium name="EnsemblMetazoa"/>
        </authorList>
    </citation>
    <scope>IDENTIFICATION</scope>
    <source>
        <strain evidence="8">Jacobina</strain>
    </source>
</reference>
<name>A0A1B0GKE3_LUTLO</name>
<dbReference type="SMART" id="SM00220">
    <property type="entry name" value="S_TKc"/>
    <property type="match status" value="1"/>
</dbReference>
<organism evidence="8 9">
    <name type="scientific">Lutzomyia longipalpis</name>
    <name type="common">Sand fly</name>
    <dbReference type="NCBI Taxonomy" id="7200"/>
    <lineage>
        <taxon>Eukaryota</taxon>
        <taxon>Metazoa</taxon>
        <taxon>Ecdysozoa</taxon>
        <taxon>Arthropoda</taxon>
        <taxon>Hexapoda</taxon>
        <taxon>Insecta</taxon>
        <taxon>Pterygota</taxon>
        <taxon>Neoptera</taxon>
        <taxon>Endopterygota</taxon>
        <taxon>Diptera</taxon>
        <taxon>Nematocera</taxon>
        <taxon>Psychodoidea</taxon>
        <taxon>Psychodidae</taxon>
        <taxon>Lutzomyia</taxon>
        <taxon>Lutzomyia</taxon>
    </lineage>
</organism>
<evidence type="ECO:0000259" key="7">
    <source>
        <dbReference type="PROSITE" id="PS50011"/>
    </source>
</evidence>
<keyword evidence="5" id="KW-0067">ATP-binding</keyword>
<dbReference type="PANTHER" id="PTHR24345:SF0">
    <property type="entry name" value="CELL CYCLE SERINE_THREONINE-PROTEIN KINASE CDC5_MSD2"/>
    <property type="match status" value="1"/>
</dbReference>
<evidence type="ECO:0000313" key="8">
    <source>
        <dbReference type="EnsemblMetazoa" id="LLOJ008493-PA"/>
    </source>
</evidence>
<evidence type="ECO:0000256" key="3">
    <source>
        <dbReference type="ARBA" id="ARBA00022741"/>
    </source>
</evidence>
<keyword evidence="4" id="KW-0418">Kinase</keyword>
<keyword evidence="1" id="KW-0723">Serine/threonine-protein kinase</keyword>
<dbReference type="GO" id="GO:0005524">
    <property type="term" value="F:ATP binding"/>
    <property type="evidence" value="ECO:0007669"/>
    <property type="project" value="UniProtKB-KW"/>
</dbReference>
<dbReference type="Proteomes" id="UP000092461">
    <property type="component" value="Unassembled WGS sequence"/>
</dbReference>
<feature type="domain" description="Protein kinase" evidence="7">
    <location>
        <begin position="187"/>
        <end position="448"/>
    </location>
</feature>
<dbReference type="InterPro" id="IPR011009">
    <property type="entry name" value="Kinase-like_dom_sf"/>
</dbReference>
<protein>
    <submittedName>
        <fullName evidence="8">Uncharacterized protein</fullName>
    </submittedName>
</protein>
<keyword evidence="2" id="KW-0808">Transferase</keyword>
<dbReference type="PROSITE" id="PS50011">
    <property type="entry name" value="PROTEIN_KINASE_DOM"/>
    <property type="match status" value="1"/>
</dbReference>
<evidence type="ECO:0000313" key="9">
    <source>
        <dbReference type="Proteomes" id="UP000092461"/>
    </source>
</evidence>
<dbReference type="SUPFAM" id="SSF49879">
    <property type="entry name" value="SMAD/FHA domain"/>
    <property type="match status" value="1"/>
</dbReference>
<dbReference type="InterPro" id="IPR008984">
    <property type="entry name" value="SMAD_FHA_dom_sf"/>
</dbReference>
<dbReference type="PROSITE" id="PS00108">
    <property type="entry name" value="PROTEIN_KINASE_ST"/>
    <property type="match status" value="1"/>
</dbReference>
<evidence type="ECO:0000256" key="1">
    <source>
        <dbReference type="ARBA" id="ARBA00022527"/>
    </source>
</evidence>
<dbReference type="Pfam" id="PF00069">
    <property type="entry name" value="Pkinase"/>
    <property type="match status" value="1"/>
</dbReference>
<dbReference type="EMBL" id="AJWK01028761">
    <property type="status" value="NOT_ANNOTATED_CDS"/>
    <property type="molecule type" value="Genomic_DNA"/>
</dbReference>
<dbReference type="EMBL" id="AJWK01028760">
    <property type="status" value="NOT_ANNOTATED_CDS"/>
    <property type="molecule type" value="Genomic_DNA"/>
</dbReference>
<dbReference type="EnsemblMetazoa" id="LLOJ008493-RA">
    <property type="protein sequence ID" value="LLOJ008493-PA"/>
    <property type="gene ID" value="LLOJ008493"/>
</dbReference>
<evidence type="ECO:0000256" key="4">
    <source>
        <dbReference type="ARBA" id="ARBA00022777"/>
    </source>
</evidence>
<dbReference type="GO" id="GO:0005634">
    <property type="term" value="C:nucleus"/>
    <property type="evidence" value="ECO:0007669"/>
    <property type="project" value="TreeGrafter"/>
</dbReference>
<evidence type="ECO:0000256" key="5">
    <source>
        <dbReference type="ARBA" id="ARBA00022840"/>
    </source>
</evidence>
<evidence type="ECO:0000256" key="2">
    <source>
        <dbReference type="ARBA" id="ARBA00022679"/>
    </source>
</evidence>
<dbReference type="AlphaFoldDB" id="A0A1B0GKE3"/>
<dbReference type="Gene3D" id="1.10.510.10">
    <property type="entry name" value="Transferase(Phosphotransferase) domain 1"/>
    <property type="match status" value="1"/>
</dbReference>
<keyword evidence="9" id="KW-1185">Reference proteome</keyword>
<dbReference type="EMBL" id="AJWK01028762">
    <property type="status" value="NOT_ANNOTATED_CDS"/>
    <property type="molecule type" value="Genomic_DNA"/>
</dbReference>
<dbReference type="VEuPathDB" id="VectorBase:LLOJ008493"/>
<dbReference type="InterPro" id="IPR000719">
    <property type="entry name" value="Prot_kinase_dom"/>
</dbReference>
<dbReference type="InterPro" id="IPR008271">
    <property type="entry name" value="Ser/Thr_kinase_AS"/>
</dbReference>
<dbReference type="InterPro" id="IPR000253">
    <property type="entry name" value="FHA_dom"/>
</dbReference>
<dbReference type="Gene3D" id="2.60.200.20">
    <property type="match status" value="1"/>
</dbReference>